<reference evidence="1" key="1">
    <citation type="submission" date="2014-07" db="EMBL/GenBank/DDBJ databases">
        <authorList>
            <person name="Urmite Genomes Urmite Genomes"/>
        </authorList>
    </citation>
    <scope>NUCLEOTIDE SEQUENCE</scope>
    <source>
        <strain evidence="1">13S34_air</strain>
    </source>
</reference>
<evidence type="ECO:0000313" key="1">
    <source>
        <dbReference type="EMBL" id="CEA05717.1"/>
    </source>
</evidence>
<name>A0A078MJY1_9BACL</name>
<dbReference type="AlphaFoldDB" id="A0A078MJY1"/>
<dbReference type="EMBL" id="LN483079">
    <property type="protein sequence ID" value="CEA05717.1"/>
    <property type="molecule type" value="Genomic_DNA"/>
</dbReference>
<dbReference type="PATRIC" id="fig|1461583.4.peg.2508"/>
<sequence>MSNVKKHPWRNYNGYEKVSRWTKEELDAAIAYKLANGYVLINRGIQQIERKEFIEHHENKALRGMFSEKNTGEVHWASLKNTKHKRKAVRR</sequence>
<gene>
    <name evidence="1" type="ORF">BN1050_02615</name>
</gene>
<proteinExistence type="predicted"/>
<dbReference type="HOGENOM" id="CLU_2423413_0_0_9"/>
<organism evidence="1">
    <name type="scientific">Metalysinibacillus saudimassiliensis</name>
    <dbReference type="NCBI Taxonomy" id="1461583"/>
    <lineage>
        <taxon>Bacteria</taxon>
        <taxon>Bacillati</taxon>
        <taxon>Bacillota</taxon>
        <taxon>Bacilli</taxon>
        <taxon>Bacillales</taxon>
        <taxon>Caryophanaceae</taxon>
        <taxon>Metalysinibacillus</taxon>
    </lineage>
</organism>
<accession>A0A078MJY1</accession>
<protein>
    <submittedName>
        <fullName evidence="1">Uncharacterized protein</fullName>
    </submittedName>
</protein>